<dbReference type="HOGENOM" id="CLU_3390923_0_0_6"/>
<evidence type="ECO:0000313" key="1">
    <source>
        <dbReference type="EMBL" id="AFO51503.1"/>
    </source>
</evidence>
<dbReference type="AlphaFoldDB" id="I7BI63"/>
<name>I7BI63_PSEPT</name>
<protein>
    <submittedName>
        <fullName evidence="1">Amidohydrolase</fullName>
    </submittedName>
</protein>
<organism evidence="1 2">
    <name type="scientific">Pseudomonas putida (strain DOT-T1E)</name>
    <dbReference type="NCBI Taxonomy" id="1196325"/>
    <lineage>
        <taxon>Bacteria</taxon>
        <taxon>Pseudomonadati</taxon>
        <taxon>Pseudomonadota</taxon>
        <taxon>Gammaproteobacteria</taxon>
        <taxon>Pseudomonadales</taxon>
        <taxon>Pseudomonadaceae</taxon>
        <taxon>Pseudomonas</taxon>
    </lineage>
</organism>
<accession>I7BI63</accession>
<dbReference type="Proteomes" id="UP000006503">
    <property type="component" value="Chromosome"/>
</dbReference>
<proteinExistence type="predicted"/>
<evidence type="ECO:0000313" key="2">
    <source>
        <dbReference type="Proteomes" id="UP000006503"/>
    </source>
</evidence>
<gene>
    <name evidence="1" type="ordered locus">T1E_5682</name>
</gene>
<dbReference type="KEGG" id="ppx:T1E_5682"/>
<sequence length="32" mass="3563">MVHNPAYDFNDDILLTGAAYWGALAERWLAPA</sequence>
<reference evidence="2" key="1">
    <citation type="journal article" date="2013" name="Microb. Biotechnol.">
        <title>Metabolic potential of the organic-solvent tolerant Pseudomonas putida DOT-T1E deduced from its annotated genome.</title>
        <authorList>
            <person name="Udaondo Z."/>
            <person name="Molina L."/>
            <person name="Daniels C."/>
            <person name="Gomez M.J."/>
            <person name="Molina-Henares M.A."/>
            <person name="Matilla M.A."/>
            <person name="Roca A."/>
            <person name="Fernandez M."/>
            <person name="Duque E."/>
            <person name="Segura A."/>
            <person name="Ramos J.L."/>
        </authorList>
    </citation>
    <scope>NUCLEOTIDE SEQUENCE [LARGE SCALE GENOMIC DNA]</scope>
    <source>
        <strain evidence="2">DOT-T1E</strain>
    </source>
</reference>
<dbReference type="EMBL" id="CP003734">
    <property type="protein sequence ID" value="AFO51503.1"/>
    <property type="molecule type" value="Genomic_DNA"/>
</dbReference>